<dbReference type="EMBL" id="MFSS01000069">
    <property type="protein sequence ID" value="OGI43097.1"/>
    <property type="molecule type" value="Genomic_DNA"/>
</dbReference>
<protein>
    <recommendedName>
        <fullName evidence="3">DUF1207 domain-containing protein</fullName>
    </recommendedName>
</protein>
<reference evidence="1 2" key="1">
    <citation type="journal article" date="2016" name="Nat. Commun.">
        <title>Thousands of microbial genomes shed light on interconnected biogeochemical processes in an aquifer system.</title>
        <authorList>
            <person name="Anantharaman K."/>
            <person name="Brown C.T."/>
            <person name="Hug L.A."/>
            <person name="Sharon I."/>
            <person name="Castelle C.J."/>
            <person name="Probst A.J."/>
            <person name="Thomas B.C."/>
            <person name="Singh A."/>
            <person name="Wilkins M.J."/>
            <person name="Karaoz U."/>
            <person name="Brodie E.L."/>
            <person name="Williams K.H."/>
            <person name="Hubbard S.S."/>
            <person name="Banfield J.F."/>
        </authorList>
    </citation>
    <scope>NUCLEOTIDE SEQUENCE [LARGE SCALE GENOMIC DNA]</scope>
</reference>
<name>A0A1F6TD78_9PROT</name>
<evidence type="ECO:0000313" key="2">
    <source>
        <dbReference type="Proteomes" id="UP000177925"/>
    </source>
</evidence>
<dbReference type="STRING" id="1817758.A2150_08425"/>
<proteinExistence type="predicted"/>
<gene>
    <name evidence="1" type="ORF">A2150_08425</name>
</gene>
<comment type="caution">
    <text evidence="1">The sequence shown here is derived from an EMBL/GenBank/DDBJ whole genome shotgun (WGS) entry which is preliminary data.</text>
</comment>
<dbReference type="Proteomes" id="UP000177925">
    <property type="component" value="Unassembled WGS sequence"/>
</dbReference>
<evidence type="ECO:0008006" key="3">
    <source>
        <dbReference type="Google" id="ProtNLM"/>
    </source>
</evidence>
<sequence length="178" mass="20951">MNADYIVGFPLSYRNDRWSVRARFYHQSSHLGDEFLLRVHPDRVNLSFESLETLVSYEWEQWRVYGGGEYLIFREPEELDPGILHAGIEYRASEPTWRIGTLGAARLVGGLDAKAWQQHDYDIAWSLKAGLEFRPQRQTEGHGRYWQLLLEFYDGPSPYGQFYTYEVRYWGLGLVLHL</sequence>
<accession>A0A1F6TD78</accession>
<organism evidence="1 2">
    <name type="scientific">Candidatus Muproteobacteria bacterium RBG_16_64_11</name>
    <dbReference type="NCBI Taxonomy" id="1817758"/>
    <lineage>
        <taxon>Bacteria</taxon>
        <taxon>Pseudomonadati</taxon>
        <taxon>Pseudomonadota</taxon>
        <taxon>Candidatus Muproteobacteria</taxon>
    </lineage>
</organism>
<dbReference type="InterPro" id="IPR009599">
    <property type="entry name" value="DUF1207"/>
</dbReference>
<evidence type="ECO:0000313" key="1">
    <source>
        <dbReference type="EMBL" id="OGI43097.1"/>
    </source>
</evidence>
<dbReference type="AlphaFoldDB" id="A0A1F6TD78"/>
<dbReference type="Pfam" id="PF06727">
    <property type="entry name" value="DUF1207"/>
    <property type="match status" value="1"/>
</dbReference>